<dbReference type="InterPro" id="IPR002083">
    <property type="entry name" value="MATH/TRAF_dom"/>
</dbReference>
<dbReference type="Pfam" id="PF00651">
    <property type="entry name" value="BTB"/>
    <property type="match status" value="1"/>
</dbReference>
<name>A0AAV5ETC5_ELECO</name>
<dbReference type="PANTHER" id="PTHR26379:SF382">
    <property type="entry name" value="OS10G0435900 PROTEIN"/>
    <property type="match status" value="1"/>
</dbReference>
<comment type="similarity">
    <text evidence="2">Belongs to the Tdpoz family.</text>
</comment>
<keyword evidence="6" id="KW-1185">Reference proteome</keyword>
<dbReference type="SMART" id="SM00225">
    <property type="entry name" value="BTB"/>
    <property type="match status" value="1"/>
</dbReference>
<dbReference type="InterPro" id="IPR000210">
    <property type="entry name" value="BTB/POZ_dom"/>
</dbReference>
<evidence type="ECO:0000256" key="2">
    <source>
        <dbReference type="ARBA" id="ARBA00010846"/>
    </source>
</evidence>
<comment type="caution">
    <text evidence="5">The sequence shown here is derived from an EMBL/GenBank/DDBJ whole genome shotgun (WGS) entry which is preliminary data.</text>
</comment>
<dbReference type="SUPFAM" id="SSF54695">
    <property type="entry name" value="POZ domain"/>
    <property type="match status" value="1"/>
</dbReference>
<dbReference type="Pfam" id="PF24570">
    <property type="entry name" value="BACK_BPM_SPOP"/>
    <property type="match status" value="1"/>
</dbReference>
<sequence length="344" mass="38547">MASNTSASTIVAARSYHELKIQGYSKTFNTNSSDHPSFKSHPFRAGGRTWQISYLPKGSLSSDTTDYISFLLILVDIVDEDVMVQTTFSLLDQGHKPVDDYTWTTKIHNFSSTNRCNGHERFIKREDLEKSSYLKDDCFTVRVNVHIVKQGTSIVVPPSDMHQHFGDLLLSKVGTDVEFQVNGEIFAAHRLVLGARSSVFKAELYGPMKEGTTKNIVQVDDMEAQVFSALLTFIYTGAWPEMEQQDESAMAQHLLVAADRYNLQKLKLMCEDKLQNHIRASSVVTILVLAEKHGCLSLKRACFEFFSSSTDLSLADIETGDFEYSAVTCPTVTSELNSIISKRK</sequence>
<dbReference type="GO" id="GO:0016567">
    <property type="term" value="P:protein ubiquitination"/>
    <property type="evidence" value="ECO:0007669"/>
    <property type="project" value="InterPro"/>
</dbReference>
<dbReference type="InterPro" id="IPR011333">
    <property type="entry name" value="SKP1/BTB/POZ_sf"/>
</dbReference>
<dbReference type="PROSITE" id="PS50097">
    <property type="entry name" value="BTB"/>
    <property type="match status" value="1"/>
</dbReference>
<feature type="domain" description="MATH" evidence="4">
    <location>
        <begin position="14"/>
        <end position="145"/>
    </location>
</feature>
<dbReference type="InterPro" id="IPR045005">
    <property type="entry name" value="BPM1-6"/>
</dbReference>
<dbReference type="CDD" id="cd18280">
    <property type="entry name" value="BTB_POZ_BPM_plant"/>
    <property type="match status" value="1"/>
</dbReference>
<comment type="pathway">
    <text evidence="1">Protein modification; protein ubiquitination.</text>
</comment>
<dbReference type="AlphaFoldDB" id="A0AAV5ETC5"/>
<reference evidence="5" key="1">
    <citation type="journal article" date="2018" name="DNA Res.">
        <title>Multiple hybrid de novo genome assembly of finger millet, an orphan allotetraploid crop.</title>
        <authorList>
            <person name="Hatakeyama M."/>
            <person name="Aluri S."/>
            <person name="Balachadran M.T."/>
            <person name="Sivarajan S.R."/>
            <person name="Patrignani A."/>
            <person name="Gruter S."/>
            <person name="Poveda L."/>
            <person name="Shimizu-Inatsugi R."/>
            <person name="Baeten J."/>
            <person name="Francoijs K.J."/>
            <person name="Nataraja K.N."/>
            <person name="Reddy Y.A.N."/>
            <person name="Phadnis S."/>
            <person name="Ravikumar R.L."/>
            <person name="Schlapbach R."/>
            <person name="Sreeman S.M."/>
            <person name="Shimizu K.K."/>
        </authorList>
    </citation>
    <scope>NUCLEOTIDE SEQUENCE</scope>
</reference>
<dbReference type="SUPFAM" id="SSF49599">
    <property type="entry name" value="TRAF domain-like"/>
    <property type="match status" value="1"/>
</dbReference>
<evidence type="ECO:0000256" key="1">
    <source>
        <dbReference type="ARBA" id="ARBA00004906"/>
    </source>
</evidence>
<dbReference type="InterPro" id="IPR008974">
    <property type="entry name" value="TRAF-like"/>
</dbReference>
<dbReference type="PANTHER" id="PTHR26379">
    <property type="entry name" value="BTB/POZ AND MATH DOMAIN-CONTAINING PROTEIN 1"/>
    <property type="match status" value="1"/>
</dbReference>
<dbReference type="EMBL" id="BQKI01000079">
    <property type="protein sequence ID" value="GJN26058.1"/>
    <property type="molecule type" value="Genomic_DNA"/>
</dbReference>
<dbReference type="Gene3D" id="2.60.210.10">
    <property type="entry name" value="Apoptosis, Tumor Necrosis Factor Receptor Associated Protein 2, Chain A"/>
    <property type="match status" value="1"/>
</dbReference>
<dbReference type="Pfam" id="PF22486">
    <property type="entry name" value="MATH_2"/>
    <property type="match status" value="1"/>
</dbReference>
<dbReference type="Proteomes" id="UP001054889">
    <property type="component" value="Unassembled WGS sequence"/>
</dbReference>
<reference evidence="5" key="2">
    <citation type="submission" date="2021-12" db="EMBL/GenBank/DDBJ databases">
        <title>Resequencing data analysis of finger millet.</title>
        <authorList>
            <person name="Hatakeyama M."/>
            <person name="Aluri S."/>
            <person name="Balachadran M.T."/>
            <person name="Sivarajan S.R."/>
            <person name="Poveda L."/>
            <person name="Shimizu-Inatsugi R."/>
            <person name="Schlapbach R."/>
            <person name="Sreeman S.M."/>
            <person name="Shimizu K.K."/>
        </authorList>
    </citation>
    <scope>NUCLEOTIDE SEQUENCE</scope>
</reference>
<evidence type="ECO:0000313" key="6">
    <source>
        <dbReference type="Proteomes" id="UP001054889"/>
    </source>
</evidence>
<evidence type="ECO:0000259" key="3">
    <source>
        <dbReference type="PROSITE" id="PS50097"/>
    </source>
</evidence>
<evidence type="ECO:0000259" key="4">
    <source>
        <dbReference type="PROSITE" id="PS50144"/>
    </source>
</evidence>
<evidence type="ECO:0000313" key="5">
    <source>
        <dbReference type="EMBL" id="GJN26058.1"/>
    </source>
</evidence>
<gene>
    <name evidence="5" type="primary">gb13956</name>
    <name evidence="5" type="ORF">PR202_gb13956</name>
</gene>
<feature type="domain" description="BTB" evidence="3">
    <location>
        <begin position="175"/>
        <end position="237"/>
    </location>
</feature>
<organism evidence="5 6">
    <name type="scientific">Eleusine coracana subsp. coracana</name>
    <dbReference type="NCBI Taxonomy" id="191504"/>
    <lineage>
        <taxon>Eukaryota</taxon>
        <taxon>Viridiplantae</taxon>
        <taxon>Streptophyta</taxon>
        <taxon>Embryophyta</taxon>
        <taxon>Tracheophyta</taxon>
        <taxon>Spermatophyta</taxon>
        <taxon>Magnoliopsida</taxon>
        <taxon>Liliopsida</taxon>
        <taxon>Poales</taxon>
        <taxon>Poaceae</taxon>
        <taxon>PACMAD clade</taxon>
        <taxon>Chloridoideae</taxon>
        <taxon>Cynodonteae</taxon>
        <taxon>Eleusininae</taxon>
        <taxon>Eleusine</taxon>
    </lineage>
</organism>
<dbReference type="Gene3D" id="3.30.710.10">
    <property type="entry name" value="Potassium Channel Kv1.1, Chain A"/>
    <property type="match status" value="1"/>
</dbReference>
<protein>
    <submittedName>
        <fullName evidence="5">Uncharacterized protein</fullName>
    </submittedName>
</protein>
<dbReference type="PROSITE" id="PS50144">
    <property type="entry name" value="MATH"/>
    <property type="match status" value="1"/>
</dbReference>
<dbReference type="InterPro" id="IPR056423">
    <property type="entry name" value="BACK_BPM_SPOP"/>
</dbReference>
<proteinExistence type="inferred from homology"/>
<dbReference type="CDD" id="cd00121">
    <property type="entry name" value="MATH"/>
    <property type="match status" value="1"/>
</dbReference>
<accession>A0AAV5ETC5</accession>